<sequence length="83" mass="9229">MIRIFIEPDRSEKLTVRMADGRNGRTLLSSTSQGYDRLSRAEDLARRIAPRGDEAVELVIRSAAGKVMRRETLWDPTAEAGAA</sequence>
<reference evidence="1" key="1">
    <citation type="submission" date="2023-10" db="EMBL/GenBank/DDBJ databases">
        <title>Mycolicibacterium fortuitum clinical isolates causing pulmonary infections in humans.</title>
        <authorList>
            <person name="Mejia-Ponce P.M."/>
            <person name="Zenteno-Cuevas R."/>
            <person name="Licona-Cassani C."/>
        </authorList>
    </citation>
    <scope>NUCLEOTIDE SEQUENCE</scope>
    <source>
        <strain evidence="1">M8</strain>
    </source>
</reference>
<comment type="caution">
    <text evidence="1">The sequence shown here is derived from an EMBL/GenBank/DDBJ whole genome shotgun (WGS) entry which is preliminary data.</text>
</comment>
<evidence type="ECO:0000313" key="2">
    <source>
        <dbReference type="Proteomes" id="UP001186041"/>
    </source>
</evidence>
<organism evidence="1 2">
    <name type="scientific">Mycolicibacterium fortuitum</name>
    <name type="common">Mycobacterium fortuitum</name>
    <dbReference type="NCBI Taxonomy" id="1766"/>
    <lineage>
        <taxon>Bacteria</taxon>
        <taxon>Bacillati</taxon>
        <taxon>Actinomycetota</taxon>
        <taxon>Actinomycetes</taxon>
        <taxon>Mycobacteriales</taxon>
        <taxon>Mycobacteriaceae</taxon>
        <taxon>Mycolicibacterium</taxon>
    </lineage>
</organism>
<dbReference type="RefSeq" id="WP_317722244.1">
    <property type="nucleotide sequence ID" value="NZ_JAWLVK010000015.1"/>
</dbReference>
<gene>
    <name evidence="1" type="ORF">R4485_17765</name>
</gene>
<dbReference type="Proteomes" id="UP001186041">
    <property type="component" value="Unassembled WGS sequence"/>
</dbReference>
<name>A0AAE5ADP8_MYCFO</name>
<dbReference type="AlphaFoldDB" id="A0AAE5ADP8"/>
<accession>A0AAE5ADP8</accession>
<evidence type="ECO:0000313" key="1">
    <source>
        <dbReference type="EMBL" id="MDV7292017.1"/>
    </source>
</evidence>
<proteinExistence type="predicted"/>
<protein>
    <submittedName>
        <fullName evidence="1">Uncharacterized protein</fullName>
    </submittedName>
</protein>
<dbReference type="EMBL" id="JAWLVV010000015">
    <property type="protein sequence ID" value="MDV7292017.1"/>
    <property type="molecule type" value="Genomic_DNA"/>
</dbReference>